<accession>A0ABV6KF68</accession>
<dbReference type="Gene3D" id="3.40.50.300">
    <property type="entry name" value="P-loop containing nucleotide triphosphate hydrolases"/>
    <property type="match status" value="1"/>
</dbReference>
<dbReference type="NCBIfam" id="NF003810">
    <property type="entry name" value="PRK05399.1"/>
    <property type="match status" value="1"/>
</dbReference>
<protein>
    <recommendedName>
        <fullName evidence="7 8">DNA mismatch repair protein MutS</fullName>
    </recommendedName>
</protein>
<dbReference type="Pfam" id="PF01624">
    <property type="entry name" value="MutS_I"/>
    <property type="match status" value="1"/>
</dbReference>
<dbReference type="Proteomes" id="UP001589838">
    <property type="component" value="Unassembled WGS sequence"/>
</dbReference>
<dbReference type="SMART" id="SM00533">
    <property type="entry name" value="MUTSd"/>
    <property type="match status" value="1"/>
</dbReference>
<dbReference type="SUPFAM" id="SSF55271">
    <property type="entry name" value="DNA repair protein MutS, domain I"/>
    <property type="match status" value="1"/>
</dbReference>
<evidence type="ECO:0000259" key="10">
    <source>
        <dbReference type="PROSITE" id="PS00486"/>
    </source>
</evidence>
<evidence type="ECO:0000256" key="6">
    <source>
        <dbReference type="ARBA" id="ARBA00023204"/>
    </source>
</evidence>
<dbReference type="InterPro" id="IPR007696">
    <property type="entry name" value="DNA_mismatch_repair_MutS_core"/>
</dbReference>
<dbReference type="NCBIfam" id="TIGR01070">
    <property type="entry name" value="mutS1"/>
    <property type="match status" value="1"/>
</dbReference>
<organism evidence="11 12">
    <name type="scientific">Halalkalibacter kiskunsagensis</name>
    <dbReference type="NCBI Taxonomy" id="1548599"/>
    <lineage>
        <taxon>Bacteria</taxon>
        <taxon>Bacillati</taxon>
        <taxon>Bacillota</taxon>
        <taxon>Bacilli</taxon>
        <taxon>Bacillales</taxon>
        <taxon>Bacillaceae</taxon>
        <taxon>Halalkalibacter</taxon>
    </lineage>
</organism>
<keyword evidence="3 7" id="KW-0227">DNA damage</keyword>
<keyword evidence="5 7" id="KW-0238">DNA-binding</keyword>
<evidence type="ECO:0000256" key="9">
    <source>
        <dbReference type="RuleBase" id="RU003756"/>
    </source>
</evidence>
<dbReference type="Gene3D" id="1.10.1420.10">
    <property type="match status" value="2"/>
</dbReference>
<keyword evidence="4 7" id="KW-0067">ATP-binding</keyword>
<evidence type="ECO:0000256" key="5">
    <source>
        <dbReference type="ARBA" id="ARBA00023125"/>
    </source>
</evidence>
<evidence type="ECO:0000256" key="8">
    <source>
        <dbReference type="NCBIfam" id="TIGR01070"/>
    </source>
</evidence>
<dbReference type="SMART" id="SM00534">
    <property type="entry name" value="MUTSac"/>
    <property type="match status" value="1"/>
</dbReference>
<evidence type="ECO:0000313" key="12">
    <source>
        <dbReference type="Proteomes" id="UP001589838"/>
    </source>
</evidence>
<reference evidence="11 12" key="1">
    <citation type="submission" date="2024-09" db="EMBL/GenBank/DDBJ databases">
        <authorList>
            <person name="Sun Q."/>
            <person name="Mori K."/>
        </authorList>
    </citation>
    <scope>NUCLEOTIDE SEQUENCE [LARGE SCALE GENOMIC DNA]</scope>
    <source>
        <strain evidence="11 12">NCAIM B.02610</strain>
    </source>
</reference>
<dbReference type="SUPFAM" id="SSF48334">
    <property type="entry name" value="DNA repair protein MutS, domain III"/>
    <property type="match status" value="1"/>
</dbReference>
<comment type="caution">
    <text evidence="11">The sequence shown here is derived from an EMBL/GenBank/DDBJ whole genome shotgun (WGS) entry which is preliminary data.</text>
</comment>
<dbReference type="Pfam" id="PF05192">
    <property type="entry name" value="MutS_III"/>
    <property type="match status" value="1"/>
</dbReference>
<keyword evidence="2 7" id="KW-0547">Nucleotide-binding</keyword>
<evidence type="ECO:0000256" key="7">
    <source>
        <dbReference type="HAMAP-Rule" id="MF_00096"/>
    </source>
</evidence>
<dbReference type="Gene3D" id="3.30.420.110">
    <property type="entry name" value="MutS, connector domain"/>
    <property type="match status" value="1"/>
</dbReference>
<evidence type="ECO:0000313" key="11">
    <source>
        <dbReference type="EMBL" id="MFC0471972.1"/>
    </source>
</evidence>
<dbReference type="InterPro" id="IPR045076">
    <property type="entry name" value="MutS"/>
</dbReference>
<dbReference type="HAMAP" id="MF_00096">
    <property type="entry name" value="MutS"/>
    <property type="match status" value="1"/>
</dbReference>
<dbReference type="InterPro" id="IPR007695">
    <property type="entry name" value="DNA_mismatch_repair_MutS-lik_N"/>
</dbReference>
<comment type="function">
    <text evidence="7">This protein is involved in the repair of mismatches in DNA. It is possible that it carries out the mismatch recognition step. This protein has a weak ATPase activity.</text>
</comment>
<dbReference type="InterPro" id="IPR036187">
    <property type="entry name" value="DNA_mismatch_repair_MutS_sf"/>
</dbReference>
<dbReference type="PANTHER" id="PTHR11361:SF34">
    <property type="entry name" value="DNA MISMATCH REPAIR PROTEIN MSH1, MITOCHONDRIAL"/>
    <property type="match status" value="1"/>
</dbReference>
<dbReference type="Pfam" id="PF05190">
    <property type="entry name" value="MutS_IV"/>
    <property type="match status" value="1"/>
</dbReference>
<dbReference type="InterPro" id="IPR036678">
    <property type="entry name" value="MutS_con_dom_sf"/>
</dbReference>
<dbReference type="InterPro" id="IPR007860">
    <property type="entry name" value="DNA_mmatch_repair_MutS_con_dom"/>
</dbReference>
<keyword evidence="6 7" id="KW-0234">DNA repair</keyword>
<sequence>MAQNTPMMNQYLEIKAQHQDAFLFFRLGDFYEMFFEDAKLAAQELEITLTGRGQGEDRIPMCGVPYHSADQYMSRLIEKGYKVALCEQVEDPKQAKGVVKREVVKLLTPGTMMNGNVIKEKENNYLVALSYFEDKTYGLARTDLTTGECAATLIVDLEDVIHDIASSGTKELVVATDLDQSVLKRIQEKHPLTISYEDVTELAYDYIHLCDNLHSDKLQLSFARLLQYLVRTQKRSLNHLQKVTVYQSDSFMKMDTHTKRNLELTESLREKKKAGSLLSIVDQTVTAMGGRLVKNWIERPLIDQTAIEKRLEQVTSFLNAYFEREELRDELRQVYDLERLAGRIAYGSVNARELVQLKRSLEKVPLLKEQIRKMAPESVGRWFGQEEHVQELIDLLNRSLVEDPPISVTEGGMIRPGFHDELDTYRDASKNGKQWIAELEQKERLETGVKSLKIGFNKVFGYYIEVTRANLHLLPEGRYERKQTLTNAERYITPELKDKEALILEAEEKMEQLEYDLFVNVREEAKSYLEQIQALAHSISEIDVLAGFATVSEQLHYVKPTFSTKREIAIIDGRHPVVETVIEKGQYVANDVLMNQGREMLLITGPNMAGKSTYMRQLALLAVMAQIGCYVPATSAELPIFDQVFTRIGAADDLASGQSTFMVEMLETKYALTKATQNSLILLDEIGRGTSTYDGMALAQAIIEYIHNTVRAKTLFSTHYHELTQLDKSLEDLKNVHVSAVEENGNVVFLHKVVDGQADRSYGIYVAELAELPLQVTQRAETLLKQFEESTASVRGPLIQPPQAEQQLSLFIEDEHPKKSEEKQPSVSITGQEEKVLKKLVKKDVLHMTPIEAIQFINELQRLLK</sequence>
<proteinExistence type="inferred from homology"/>
<dbReference type="PANTHER" id="PTHR11361">
    <property type="entry name" value="DNA MISMATCH REPAIR PROTEIN MUTS FAMILY MEMBER"/>
    <property type="match status" value="1"/>
</dbReference>
<evidence type="ECO:0000256" key="3">
    <source>
        <dbReference type="ARBA" id="ARBA00022763"/>
    </source>
</evidence>
<dbReference type="EMBL" id="JBHLUX010000038">
    <property type="protein sequence ID" value="MFC0471972.1"/>
    <property type="molecule type" value="Genomic_DNA"/>
</dbReference>
<feature type="binding site" evidence="7">
    <location>
        <begin position="605"/>
        <end position="612"/>
    </location>
    <ligand>
        <name>ATP</name>
        <dbReference type="ChEBI" id="CHEBI:30616"/>
    </ligand>
</feature>
<evidence type="ECO:0000256" key="1">
    <source>
        <dbReference type="ARBA" id="ARBA00006271"/>
    </source>
</evidence>
<dbReference type="PROSITE" id="PS00486">
    <property type="entry name" value="DNA_MISMATCH_REPAIR_2"/>
    <property type="match status" value="1"/>
</dbReference>
<dbReference type="InterPro" id="IPR005748">
    <property type="entry name" value="DNA_mismatch_repair_MutS"/>
</dbReference>
<dbReference type="Pfam" id="PF05188">
    <property type="entry name" value="MutS_II"/>
    <property type="match status" value="1"/>
</dbReference>
<name>A0ABV6KF68_9BACI</name>
<evidence type="ECO:0000256" key="4">
    <source>
        <dbReference type="ARBA" id="ARBA00022840"/>
    </source>
</evidence>
<dbReference type="PIRSF" id="PIRSF037677">
    <property type="entry name" value="DNA_mis_repair_Msh6"/>
    <property type="match status" value="1"/>
</dbReference>
<feature type="domain" description="DNA mismatch repair proteins mutS family" evidence="10">
    <location>
        <begin position="679"/>
        <end position="695"/>
    </location>
</feature>
<dbReference type="Gene3D" id="3.40.1170.10">
    <property type="entry name" value="DNA repair protein MutS, domain I"/>
    <property type="match status" value="1"/>
</dbReference>
<evidence type="ECO:0000256" key="2">
    <source>
        <dbReference type="ARBA" id="ARBA00022741"/>
    </source>
</evidence>
<dbReference type="SUPFAM" id="SSF52540">
    <property type="entry name" value="P-loop containing nucleoside triphosphate hydrolases"/>
    <property type="match status" value="1"/>
</dbReference>
<dbReference type="InterPro" id="IPR027417">
    <property type="entry name" value="P-loop_NTPase"/>
</dbReference>
<dbReference type="SUPFAM" id="SSF53150">
    <property type="entry name" value="DNA repair protein MutS, domain II"/>
    <property type="match status" value="1"/>
</dbReference>
<dbReference type="RefSeq" id="WP_335961144.1">
    <property type="nucleotide sequence ID" value="NZ_JAXBLX010000014.1"/>
</dbReference>
<dbReference type="InterPro" id="IPR017261">
    <property type="entry name" value="DNA_mismatch_repair_MutS/MSH"/>
</dbReference>
<dbReference type="Pfam" id="PF00488">
    <property type="entry name" value="MutS_V"/>
    <property type="match status" value="1"/>
</dbReference>
<dbReference type="InterPro" id="IPR016151">
    <property type="entry name" value="DNA_mismatch_repair_MutS_N"/>
</dbReference>
<dbReference type="CDD" id="cd03284">
    <property type="entry name" value="ABC_MutS1"/>
    <property type="match status" value="1"/>
</dbReference>
<comment type="similarity">
    <text evidence="1 7 9">Belongs to the DNA mismatch repair MutS family.</text>
</comment>
<dbReference type="InterPro" id="IPR000432">
    <property type="entry name" value="DNA_mismatch_repair_MutS_C"/>
</dbReference>
<dbReference type="InterPro" id="IPR007861">
    <property type="entry name" value="DNA_mismatch_repair_MutS_clamp"/>
</dbReference>
<gene>
    <name evidence="7 11" type="primary">mutS</name>
    <name evidence="11" type="ORF">ACFFHM_16080</name>
</gene>
<keyword evidence="12" id="KW-1185">Reference proteome</keyword>